<dbReference type="Proteomes" id="UP000229056">
    <property type="component" value="Unassembled WGS sequence"/>
</dbReference>
<accession>A0A2H0W3X6</accession>
<evidence type="ECO:0000313" key="3">
    <source>
        <dbReference type="Proteomes" id="UP000229056"/>
    </source>
</evidence>
<reference evidence="3" key="1">
    <citation type="submission" date="2017-09" db="EMBL/GenBank/DDBJ databases">
        <title>Depth-based differentiation of microbial function through sediment-hosted aquifers and enrichment of novel symbionts in the deep terrestrial subsurface.</title>
        <authorList>
            <person name="Probst A.J."/>
            <person name="Ladd B."/>
            <person name="Jarett J.K."/>
            <person name="Geller-Mcgrath D.E."/>
            <person name="Sieber C.M.K."/>
            <person name="Emerson J.B."/>
            <person name="Anantharaman K."/>
            <person name="Thomas B.C."/>
            <person name="Malmstrom R."/>
            <person name="Stieglmeier M."/>
            <person name="Klingl A."/>
            <person name="Woyke T."/>
            <person name="Ryan C.M."/>
            <person name="Banfield J.F."/>
        </authorList>
    </citation>
    <scope>NUCLEOTIDE SEQUENCE [LARGE SCALE GENOMIC DNA]</scope>
</reference>
<evidence type="ECO:0000313" key="2">
    <source>
        <dbReference type="EMBL" id="PIS06065.1"/>
    </source>
</evidence>
<protein>
    <submittedName>
        <fullName evidence="2">Uncharacterized protein</fullName>
    </submittedName>
</protein>
<dbReference type="AlphaFoldDB" id="A0A2H0W3X6"/>
<feature type="compositionally biased region" description="Polar residues" evidence="1">
    <location>
        <begin position="1"/>
        <end position="14"/>
    </location>
</feature>
<feature type="region of interest" description="Disordered" evidence="1">
    <location>
        <begin position="1"/>
        <end position="40"/>
    </location>
</feature>
<organism evidence="2 3">
    <name type="scientific">Candidatus Buchananbacteria bacterium CG10_big_fil_rev_8_21_14_0_10_33_19</name>
    <dbReference type="NCBI Taxonomy" id="1974525"/>
    <lineage>
        <taxon>Bacteria</taxon>
        <taxon>Candidatus Buchananiibacteriota</taxon>
    </lineage>
</organism>
<comment type="caution">
    <text evidence="2">The sequence shown here is derived from an EMBL/GenBank/DDBJ whole genome shotgun (WGS) entry which is preliminary data.</text>
</comment>
<proteinExistence type="predicted"/>
<evidence type="ECO:0000256" key="1">
    <source>
        <dbReference type="SAM" id="MobiDB-lite"/>
    </source>
</evidence>
<sequence>MPISQITRTHQIEVQPQPEKVDLKPERESKISPEMPQVEFGNDQLSEQVKQDSQVLMSTVTGQSPSDDFVVNERFKKIESILEEDLSDIYFNLTPQKQHEFKVQGEETTSKIMALLARPKIQVKKIVTLIRDWLKVIPGINVFFLEQMVKIKTDKIINESSNKK</sequence>
<gene>
    <name evidence="2" type="ORF">COT80_04860</name>
</gene>
<feature type="compositionally biased region" description="Basic and acidic residues" evidence="1">
    <location>
        <begin position="19"/>
        <end position="31"/>
    </location>
</feature>
<dbReference type="EMBL" id="PEZY01000012">
    <property type="protein sequence ID" value="PIS06065.1"/>
    <property type="molecule type" value="Genomic_DNA"/>
</dbReference>
<name>A0A2H0W3X6_9BACT</name>